<dbReference type="OrthoDB" id="7584645at2"/>
<protein>
    <submittedName>
        <fullName evidence="2">DUF4402 domain-containing protein</fullName>
    </submittedName>
</protein>
<keyword evidence="3" id="KW-1185">Reference proteome</keyword>
<dbReference type="InterPro" id="IPR025514">
    <property type="entry name" value="DUF4402"/>
</dbReference>
<keyword evidence="1" id="KW-0732">Signal</keyword>
<name>A0A494TB06_SPHPE</name>
<dbReference type="AlphaFoldDB" id="A0A494TB06"/>
<feature type="chain" id="PRO_5019786009" evidence="1">
    <location>
        <begin position="28"/>
        <end position="165"/>
    </location>
</feature>
<dbReference type="KEGG" id="spha:D3Y57_12445"/>
<gene>
    <name evidence="2" type="ORF">D3Y57_12445</name>
</gene>
<feature type="signal peptide" evidence="1">
    <location>
        <begin position="1"/>
        <end position="27"/>
    </location>
</feature>
<accession>A0A494TB06</accession>
<sequence>MTIRTFKAVLAGSAMLALGLSANAAQAATATANAKAQILKAITVTKTADLDFGTIVSGAAAANVTLTSAGALTCGAGLVCAGTPVVGAFGVTGTTAQVVNVSTTNASLTGPGAAMAATLSSSVSSLTLTGIAATDAFKVGGVLTVGANQVEGVYAGSFTVTVNYQ</sequence>
<evidence type="ECO:0000313" key="3">
    <source>
        <dbReference type="Proteomes" id="UP000276254"/>
    </source>
</evidence>
<dbReference type="Pfam" id="PF14352">
    <property type="entry name" value="DUF4402"/>
    <property type="match status" value="1"/>
</dbReference>
<dbReference type="RefSeq" id="WP_121153254.1">
    <property type="nucleotide sequence ID" value="NZ_CP032829.1"/>
</dbReference>
<dbReference type="EMBL" id="CP032829">
    <property type="protein sequence ID" value="AYJ86629.1"/>
    <property type="molecule type" value="Genomic_DNA"/>
</dbReference>
<reference evidence="2 3" key="1">
    <citation type="submission" date="2018-09" db="EMBL/GenBank/DDBJ databases">
        <title>Sphingomonas peninsula sp. nov., isolated from fildes peninsula, Antarctic soil.</title>
        <authorList>
            <person name="Yingchao G."/>
        </authorList>
    </citation>
    <scope>NUCLEOTIDE SEQUENCE [LARGE SCALE GENOMIC DNA]</scope>
    <source>
        <strain evidence="2 3">YZ-8</strain>
    </source>
</reference>
<proteinExistence type="predicted"/>
<evidence type="ECO:0000313" key="2">
    <source>
        <dbReference type="EMBL" id="AYJ86629.1"/>
    </source>
</evidence>
<evidence type="ECO:0000256" key="1">
    <source>
        <dbReference type="SAM" id="SignalP"/>
    </source>
</evidence>
<organism evidence="2 3">
    <name type="scientific">Sphingomonas paeninsulae</name>
    <dbReference type="NCBI Taxonomy" id="2319844"/>
    <lineage>
        <taxon>Bacteria</taxon>
        <taxon>Pseudomonadati</taxon>
        <taxon>Pseudomonadota</taxon>
        <taxon>Alphaproteobacteria</taxon>
        <taxon>Sphingomonadales</taxon>
        <taxon>Sphingomonadaceae</taxon>
        <taxon>Sphingomonas</taxon>
    </lineage>
</organism>
<dbReference type="Proteomes" id="UP000276254">
    <property type="component" value="Chromosome"/>
</dbReference>